<dbReference type="Gene3D" id="3.40.50.1820">
    <property type="entry name" value="alpha/beta hydrolase"/>
    <property type="match status" value="1"/>
</dbReference>
<organism evidence="4 5">
    <name type="scientific">Vermiconidia calcicola</name>
    <dbReference type="NCBI Taxonomy" id="1690605"/>
    <lineage>
        <taxon>Eukaryota</taxon>
        <taxon>Fungi</taxon>
        <taxon>Dikarya</taxon>
        <taxon>Ascomycota</taxon>
        <taxon>Pezizomycotina</taxon>
        <taxon>Dothideomycetes</taxon>
        <taxon>Dothideomycetidae</taxon>
        <taxon>Mycosphaerellales</taxon>
        <taxon>Extremaceae</taxon>
        <taxon>Vermiconidia</taxon>
    </lineage>
</organism>
<feature type="domain" description="AB hydrolase-1" evidence="3">
    <location>
        <begin position="44"/>
        <end position="328"/>
    </location>
</feature>
<evidence type="ECO:0000259" key="3">
    <source>
        <dbReference type="Pfam" id="PF00561"/>
    </source>
</evidence>
<evidence type="ECO:0000313" key="5">
    <source>
        <dbReference type="Proteomes" id="UP001345827"/>
    </source>
</evidence>
<dbReference type="InterPro" id="IPR000639">
    <property type="entry name" value="Epox_hydrolase-like"/>
</dbReference>
<keyword evidence="5" id="KW-1185">Reference proteome</keyword>
<name>A0AAV9QH87_9PEZI</name>
<sequence length="355" mass="40199">MAIDKIKPYNDPRITLRSANLNGHTYGYIYSPASSTASTPHRGTIFLVHGFPDLSMGWRYQIPFLTSLGLDVVAIDCMGYGRTDSPPCHTLQAYTYKRVSDDIAALARQLNLTHIILGGHDWGGAIVYRVAQYYPSLITAVFSICTPYFPPSPKYEPLALLVQSRLPNFGYQLHFASGEIEAAVQSKAEIRQFLHNMYGARTPSQEVAFDAERGVDLDKMARLGKNLLLTDEEMDYYVDEYARHGLNGPLNWYRNREENFVNEWRDFFGQGKKSPDQVAKDLTINQPVLFVLATKDQALKPFMAERMGERIPNLTRREVVSGHWALWQQADEVNRHIGEWLNETVFSKVGGGSKL</sequence>
<evidence type="ECO:0000313" key="4">
    <source>
        <dbReference type="EMBL" id="KAK5541433.1"/>
    </source>
</evidence>
<dbReference type="PRINTS" id="PR00412">
    <property type="entry name" value="EPOXHYDRLASE"/>
</dbReference>
<dbReference type="InterPro" id="IPR000073">
    <property type="entry name" value="AB_hydrolase_1"/>
</dbReference>
<gene>
    <name evidence="4" type="ORF">LTR25_003211</name>
</gene>
<evidence type="ECO:0000256" key="1">
    <source>
        <dbReference type="ARBA" id="ARBA00022801"/>
    </source>
</evidence>
<protein>
    <recommendedName>
        <fullName evidence="3">AB hydrolase-1 domain-containing protein</fullName>
    </recommendedName>
</protein>
<dbReference type="AlphaFoldDB" id="A0AAV9QH87"/>
<dbReference type="PANTHER" id="PTHR43329">
    <property type="entry name" value="EPOXIDE HYDROLASE"/>
    <property type="match status" value="1"/>
</dbReference>
<dbReference type="Pfam" id="PF00561">
    <property type="entry name" value="Abhydrolase_1"/>
    <property type="match status" value="1"/>
</dbReference>
<proteinExistence type="inferred from homology"/>
<dbReference type="Proteomes" id="UP001345827">
    <property type="component" value="Unassembled WGS sequence"/>
</dbReference>
<accession>A0AAV9QH87</accession>
<dbReference type="InterPro" id="IPR029058">
    <property type="entry name" value="AB_hydrolase_fold"/>
</dbReference>
<keyword evidence="1" id="KW-0378">Hydrolase</keyword>
<reference evidence="4 5" key="1">
    <citation type="submission" date="2023-06" db="EMBL/GenBank/DDBJ databases">
        <title>Black Yeasts Isolated from many extreme environments.</title>
        <authorList>
            <person name="Coleine C."/>
            <person name="Stajich J.E."/>
            <person name="Selbmann L."/>
        </authorList>
    </citation>
    <scope>NUCLEOTIDE SEQUENCE [LARGE SCALE GENOMIC DNA]</scope>
    <source>
        <strain evidence="4 5">CCFEE 5887</strain>
    </source>
</reference>
<comment type="caution">
    <text evidence="4">The sequence shown here is derived from an EMBL/GenBank/DDBJ whole genome shotgun (WGS) entry which is preliminary data.</text>
</comment>
<dbReference type="EMBL" id="JAXLQG010000004">
    <property type="protein sequence ID" value="KAK5541433.1"/>
    <property type="molecule type" value="Genomic_DNA"/>
</dbReference>
<evidence type="ECO:0000256" key="2">
    <source>
        <dbReference type="ARBA" id="ARBA00038334"/>
    </source>
</evidence>
<dbReference type="GO" id="GO:0016787">
    <property type="term" value="F:hydrolase activity"/>
    <property type="evidence" value="ECO:0007669"/>
    <property type="project" value="UniProtKB-KW"/>
</dbReference>
<dbReference type="SUPFAM" id="SSF53474">
    <property type="entry name" value="alpha/beta-Hydrolases"/>
    <property type="match status" value="1"/>
</dbReference>
<comment type="similarity">
    <text evidence="2">Belongs to the AB hydrolase superfamily. Epoxide hydrolase family.</text>
</comment>